<keyword evidence="13" id="KW-1185">Reference proteome</keyword>
<evidence type="ECO:0000256" key="7">
    <source>
        <dbReference type="ARBA" id="ARBA00022989"/>
    </source>
</evidence>
<keyword evidence="8 10" id="KW-0472">Membrane</keyword>
<dbReference type="PANTHER" id="PTHR11795">
    <property type="entry name" value="BRANCHED-CHAIN AMINO ACID TRANSPORT SYSTEM PERMEASE PROTEIN LIVH"/>
    <property type="match status" value="1"/>
</dbReference>
<dbReference type="EMBL" id="BAAARV010000051">
    <property type="protein sequence ID" value="GAA2361184.1"/>
    <property type="molecule type" value="Genomic_DNA"/>
</dbReference>
<feature type="chain" id="PRO_5047357523" description="Branched-chain amino acid ABC transporter permease" evidence="11">
    <location>
        <begin position="29"/>
        <end position="433"/>
    </location>
</feature>
<keyword evidence="7 10" id="KW-1133">Transmembrane helix</keyword>
<comment type="similarity">
    <text evidence="9">Belongs to the binding-protein-dependent transport system permease family. LivHM subfamily.</text>
</comment>
<evidence type="ECO:0000256" key="10">
    <source>
        <dbReference type="SAM" id="Phobius"/>
    </source>
</evidence>
<reference evidence="13" key="1">
    <citation type="journal article" date="2019" name="Int. J. Syst. Evol. Microbiol.">
        <title>The Global Catalogue of Microorganisms (GCM) 10K type strain sequencing project: providing services to taxonomists for standard genome sequencing and annotation.</title>
        <authorList>
            <consortium name="The Broad Institute Genomics Platform"/>
            <consortium name="The Broad Institute Genome Sequencing Center for Infectious Disease"/>
            <person name="Wu L."/>
            <person name="Ma J."/>
        </authorList>
    </citation>
    <scope>NUCLEOTIDE SEQUENCE [LARGE SCALE GENOMIC DNA]</scope>
    <source>
        <strain evidence="13">JCM 3272</strain>
    </source>
</reference>
<dbReference type="SUPFAM" id="SSF49478">
    <property type="entry name" value="Cna protein B-type domain"/>
    <property type="match status" value="1"/>
</dbReference>
<feature type="transmembrane region" description="Helical" evidence="10">
    <location>
        <begin position="148"/>
        <end position="171"/>
    </location>
</feature>
<feature type="transmembrane region" description="Helical" evidence="10">
    <location>
        <begin position="359"/>
        <end position="377"/>
    </location>
</feature>
<evidence type="ECO:0000256" key="2">
    <source>
        <dbReference type="ARBA" id="ARBA00022448"/>
    </source>
</evidence>
<proteinExistence type="inferred from homology"/>
<gene>
    <name evidence="12" type="ORF">GCM10010170_056440</name>
</gene>
<evidence type="ECO:0000256" key="9">
    <source>
        <dbReference type="ARBA" id="ARBA00037998"/>
    </source>
</evidence>
<evidence type="ECO:0000256" key="4">
    <source>
        <dbReference type="ARBA" id="ARBA00022519"/>
    </source>
</evidence>
<evidence type="ECO:0000256" key="3">
    <source>
        <dbReference type="ARBA" id="ARBA00022475"/>
    </source>
</evidence>
<keyword evidence="3" id="KW-1003">Cell membrane</keyword>
<keyword evidence="4" id="KW-0997">Cell inner membrane</keyword>
<feature type="transmembrane region" description="Helical" evidence="10">
    <location>
        <begin position="407"/>
        <end position="426"/>
    </location>
</feature>
<dbReference type="PANTHER" id="PTHR11795:SF371">
    <property type="entry name" value="HIGH-AFFINITY BRANCHED-CHAIN AMINO ACID TRANSPORT SYSTEM PERMEASE PROTEIN LIVH"/>
    <property type="match status" value="1"/>
</dbReference>
<dbReference type="CDD" id="cd06582">
    <property type="entry name" value="TM_PBP1_LivH_like"/>
    <property type="match status" value="1"/>
</dbReference>
<comment type="caution">
    <text evidence="12">The sequence shown here is derived from an EMBL/GenBank/DDBJ whole genome shotgun (WGS) entry which is preliminary data.</text>
</comment>
<feature type="transmembrane region" description="Helical" evidence="10">
    <location>
        <begin position="208"/>
        <end position="228"/>
    </location>
</feature>
<keyword evidence="5 10" id="KW-0812">Transmembrane</keyword>
<dbReference type="Gene3D" id="2.60.40.10">
    <property type="entry name" value="Immunoglobulins"/>
    <property type="match status" value="1"/>
</dbReference>
<dbReference type="Pfam" id="PF02653">
    <property type="entry name" value="BPD_transp_2"/>
    <property type="match status" value="1"/>
</dbReference>
<dbReference type="Proteomes" id="UP001501444">
    <property type="component" value="Unassembled WGS sequence"/>
</dbReference>
<sequence>MRRAVIMLTAFLACVMLSFGISATSAWADGESLQGTLKNGDAPVAGVKIKAFTQDGAPVGEATSDAQGKWSIPVPSAGTYRVDLDTSTLPSGVTLSNGRASLTPPVVDGQARNVLFPLSAGAASGTPGQNNQPGTPAKPSSFDRYADLFYSGLHFSLIIALAALGISLIFGTTGLTNFAHGELVTFGALMAFLFNVTIGLPLWLSGLIAVAIGAGAGYVQDFAFWGWLRRRRTNLVTTMIISIGLSLALRYVFLYFFGGEARAYSDFNAQAGHQYGPFLIAPKNLICDAIAIVVIVAVSWALLGTRLGKATRAVADNPALAAASGINVDRIIRLVWTIGGGLAALAGVILGVYQNVGYGMGFQILLLVFAAVTLGGFGTAWGALLGSLVIGMFIQFSTLWIPTELKTVGALGALIVILLFRPQGILGRRTRIG</sequence>
<evidence type="ECO:0000256" key="8">
    <source>
        <dbReference type="ARBA" id="ARBA00023136"/>
    </source>
</evidence>
<keyword evidence="2" id="KW-0813">Transport</keyword>
<dbReference type="InterPro" id="IPR013783">
    <property type="entry name" value="Ig-like_fold"/>
</dbReference>
<comment type="subcellular location">
    <subcellularLocation>
        <location evidence="1">Cell membrane</location>
        <topology evidence="1">Multi-pass membrane protein</topology>
    </subcellularLocation>
</comment>
<feature type="transmembrane region" description="Helical" evidence="10">
    <location>
        <begin position="334"/>
        <end position="353"/>
    </location>
</feature>
<evidence type="ECO:0000256" key="1">
    <source>
        <dbReference type="ARBA" id="ARBA00004651"/>
    </source>
</evidence>
<feature type="transmembrane region" description="Helical" evidence="10">
    <location>
        <begin position="183"/>
        <end position="202"/>
    </location>
</feature>
<dbReference type="InterPro" id="IPR052157">
    <property type="entry name" value="BCAA_transport_permease"/>
</dbReference>
<feature type="signal peptide" evidence="11">
    <location>
        <begin position="1"/>
        <end position="28"/>
    </location>
</feature>
<feature type="transmembrane region" description="Helical" evidence="10">
    <location>
        <begin position="278"/>
        <end position="303"/>
    </location>
</feature>
<evidence type="ECO:0000256" key="5">
    <source>
        <dbReference type="ARBA" id="ARBA00022692"/>
    </source>
</evidence>
<evidence type="ECO:0000256" key="6">
    <source>
        <dbReference type="ARBA" id="ARBA00022970"/>
    </source>
</evidence>
<evidence type="ECO:0000313" key="12">
    <source>
        <dbReference type="EMBL" id="GAA2361184.1"/>
    </source>
</evidence>
<keyword evidence="6" id="KW-0029">Amino-acid transport</keyword>
<organism evidence="12 13">
    <name type="scientific">Dactylosporangium salmoneum</name>
    <dbReference type="NCBI Taxonomy" id="53361"/>
    <lineage>
        <taxon>Bacteria</taxon>
        <taxon>Bacillati</taxon>
        <taxon>Actinomycetota</taxon>
        <taxon>Actinomycetes</taxon>
        <taxon>Micromonosporales</taxon>
        <taxon>Micromonosporaceae</taxon>
        <taxon>Dactylosporangium</taxon>
    </lineage>
</organism>
<evidence type="ECO:0008006" key="14">
    <source>
        <dbReference type="Google" id="ProtNLM"/>
    </source>
</evidence>
<evidence type="ECO:0000256" key="11">
    <source>
        <dbReference type="SAM" id="SignalP"/>
    </source>
</evidence>
<dbReference type="InterPro" id="IPR001851">
    <property type="entry name" value="ABC_transp_permease"/>
</dbReference>
<evidence type="ECO:0000313" key="13">
    <source>
        <dbReference type="Proteomes" id="UP001501444"/>
    </source>
</evidence>
<protein>
    <recommendedName>
        <fullName evidence="14">Branched-chain amino acid ABC transporter permease</fullName>
    </recommendedName>
</protein>
<keyword evidence="11" id="KW-0732">Signal</keyword>
<name>A0ABP5TTA4_9ACTN</name>
<accession>A0ABP5TTA4</accession>
<feature type="transmembrane region" description="Helical" evidence="10">
    <location>
        <begin position="235"/>
        <end position="258"/>
    </location>
</feature>